<dbReference type="InterPro" id="IPR050626">
    <property type="entry name" value="Peptidase_M16"/>
</dbReference>
<feature type="domain" description="Peptidase M16 C-terminal" evidence="11">
    <location>
        <begin position="698"/>
        <end position="869"/>
    </location>
</feature>
<dbReference type="GO" id="GO:0046872">
    <property type="term" value="F:metal ion binding"/>
    <property type="evidence" value="ECO:0007669"/>
    <property type="project" value="UniProtKB-KW"/>
</dbReference>
<evidence type="ECO:0000256" key="5">
    <source>
        <dbReference type="ARBA" id="ARBA00022801"/>
    </source>
</evidence>
<feature type="signal peptide" evidence="9">
    <location>
        <begin position="1"/>
        <end position="19"/>
    </location>
</feature>
<dbReference type="InterPro" id="IPR007863">
    <property type="entry name" value="Peptidase_M16_C"/>
</dbReference>
<keyword evidence="4" id="KW-0479">Metal-binding</keyword>
<keyword evidence="9" id="KW-0732">Signal</keyword>
<reference evidence="12 13" key="1">
    <citation type="submission" date="2019-03" db="EMBL/GenBank/DDBJ databases">
        <title>Genomic Encyclopedia of Archaeal and Bacterial Type Strains, Phase II (KMG-II): from individual species to whole genera.</title>
        <authorList>
            <person name="Goeker M."/>
        </authorList>
    </citation>
    <scope>NUCLEOTIDE SEQUENCE [LARGE SCALE GENOMIC DNA]</scope>
    <source>
        <strain evidence="12 13">RL-C</strain>
    </source>
</reference>
<dbReference type="Pfam" id="PF00675">
    <property type="entry name" value="Peptidase_M16"/>
    <property type="match status" value="1"/>
</dbReference>
<dbReference type="GO" id="GO:0004222">
    <property type="term" value="F:metalloendopeptidase activity"/>
    <property type="evidence" value="ECO:0007669"/>
    <property type="project" value="InterPro"/>
</dbReference>
<feature type="chain" id="PRO_5020574443" evidence="9">
    <location>
        <begin position="20"/>
        <end position="938"/>
    </location>
</feature>
<proteinExistence type="inferred from homology"/>
<organism evidence="12 13">
    <name type="scientific">Acetobacteroides hydrogenigenes</name>
    <dbReference type="NCBI Taxonomy" id="979970"/>
    <lineage>
        <taxon>Bacteria</taxon>
        <taxon>Pseudomonadati</taxon>
        <taxon>Bacteroidota</taxon>
        <taxon>Bacteroidia</taxon>
        <taxon>Bacteroidales</taxon>
        <taxon>Rikenellaceae</taxon>
        <taxon>Acetobacteroides</taxon>
    </lineage>
</organism>
<evidence type="ECO:0000256" key="1">
    <source>
        <dbReference type="ARBA" id="ARBA00001947"/>
    </source>
</evidence>
<dbReference type="OrthoDB" id="9811314at2"/>
<dbReference type="PANTHER" id="PTHR43690:SF34">
    <property type="entry name" value="ZINC PROTEASE PQQL-LIKE"/>
    <property type="match status" value="1"/>
</dbReference>
<dbReference type="Pfam" id="PF05193">
    <property type="entry name" value="Peptidase_M16_C"/>
    <property type="match status" value="2"/>
</dbReference>
<evidence type="ECO:0000256" key="4">
    <source>
        <dbReference type="ARBA" id="ARBA00022723"/>
    </source>
</evidence>
<dbReference type="AlphaFoldDB" id="A0A4R2EUQ9"/>
<evidence type="ECO:0000256" key="7">
    <source>
        <dbReference type="ARBA" id="ARBA00023049"/>
    </source>
</evidence>
<evidence type="ECO:0000256" key="3">
    <source>
        <dbReference type="ARBA" id="ARBA00022670"/>
    </source>
</evidence>
<dbReference type="InterPro" id="IPR001431">
    <property type="entry name" value="Pept_M16_Zn_BS"/>
</dbReference>
<comment type="caution">
    <text evidence="12">The sequence shown here is derived from an EMBL/GenBank/DDBJ whole genome shotgun (WGS) entry which is preliminary data.</text>
</comment>
<dbReference type="Gene3D" id="3.30.830.10">
    <property type="entry name" value="Metalloenzyme, LuxS/M16 peptidase-like"/>
    <property type="match status" value="4"/>
</dbReference>
<dbReference type="GO" id="GO:0006508">
    <property type="term" value="P:proteolysis"/>
    <property type="evidence" value="ECO:0007669"/>
    <property type="project" value="UniProtKB-KW"/>
</dbReference>
<evidence type="ECO:0000313" key="12">
    <source>
        <dbReference type="EMBL" id="TCN72844.1"/>
    </source>
</evidence>
<keyword evidence="6" id="KW-0862">Zinc</keyword>
<dbReference type="EMBL" id="SLWB01000001">
    <property type="protein sequence ID" value="TCN72844.1"/>
    <property type="molecule type" value="Genomic_DNA"/>
</dbReference>
<evidence type="ECO:0000256" key="6">
    <source>
        <dbReference type="ARBA" id="ARBA00022833"/>
    </source>
</evidence>
<comment type="cofactor">
    <cofactor evidence="1">
        <name>Zn(2+)</name>
        <dbReference type="ChEBI" id="CHEBI:29105"/>
    </cofactor>
</comment>
<dbReference type="InterPro" id="IPR011765">
    <property type="entry name" value="Pept_M16_N"/>
</dbReference>
<dbReference type="PANTHER" id="PTHR43690">
    <property type="entry name" value="NARDILYSIN"/>
    <property type="match status" value="1"/>
</dbReference>
<name>A0A4R2EUQ9_9BACT</name>
<evidence type="ECO:0000313" key="13">
    <source>
        <dbReference type="Proteomes" id="UP000294830"/>
    </source>
</evidence>
<evidence type="ECO:0000259" key="11">
    <source>
        <dbReference type="Pfam" id="PF05193"/>
    </source>
</evidence>
<evidence type="ECO:0000256" key="9">
    <source>
        <dbReference type="SAM" id="SignalP"/>
    </source>
</evidence>
<keyword evidence="7" id="KW-0482">Metalloprotease</keyword>
<dbReference type="PROSITE" id="PS00143">
    <property type="entry name" value="INSULINASE"/>
    <property type="match status" value="1"/>
</dbReference>
<keyword evidence="3 12" id="KW-0645">Protease</keyword>
<keyword evidence="5" id="KW-0378">Hydrolase</keyword>
<feature type="domain" description="Peptidase M16 N-terminal" evidence="10">
    <location>
        <begin position="59"/>
        <end position="193"/>
    </location>
</feature>
<sequence length="938" mass="106355">MNKMLIACWLSVFSFSSFAATNQNLAIENKVKTDPTFKIGKLSNGLTYYIKKNPNPKDLADFYIIQNVGAILENDDQNGLAHFLEHMAFNGTKNFPGKRLLDYFQSIGVKFGANINAYTAKDETVYYLASVPTTRKTIVDSALLALHDWSSFISLEDKEIDDERGVIREEWRMRSGDGTRLKKAIEQALYQDSKYAIRDVIGDTAVINNFKHQTLKDYYQKWYRPDLQAIVIVGDINPVEVEARISSIFADISKPINPTPRPTFELPDNREPIYYVTADPEAKNCNVRIYHKFTPFPKEKMGSEEYTRYQTTNKIVETLLVNRFDEIQQSLHPDFLSSKIRIGDLVPTKKLFFVGVTTKNNGMAKGFHRMLTELKRIKEFGFTASEIDVVKKNILRSYESSFTERENCKNDAYVISAKNNFLNGDPIVNIEYLYQWHKDNLQSISLDEINKIAATYITNDNNIIVATGPLSQNVSMITVDSLKSIIKEVTASKVEPYKNKLAVPPLMAQKPAKGKIIKETTNSDLGTTEWILSNGIKVVLKPNDLRKDQITFTGFSKGGYSNSLLEDLPSAYYAAGFINSSGIADHSAAELKRILSGAKLSVQPEISEFYQGISGYASPKDAETMFQLINLYIAKPRIDTALCISLINRKKASSENELNSSKTAFADTINQVLFNRSPYRYHENGKMLDKINPVKSFQFYKERFASMKGFTFIFTGNIDKNELKPYIETYIASIPTTNKKDSWKDNGKRLATQNYKVHFASSMSTDKTSIYLAYVNKAKDDLATQIVASAISYDLRMRFLATLREREGGTYSVTVKNSMLSEPISQSFIAIRFDTDPKIADRMLSLLYNEVNNLLKDGVSDENLKRIKESAIKNHKKNLQSPDYWQEVLTTYYMKGKNINKDYEKIVSELTSASIQKAAQDLIGKGQLVEIVMNPKQQ</sequence>
<evidence type="ECO:0000259" key="10">
    <source>
        <dbReference type="Pfam" id="PF00675"/>
    </source>
</evidence>
<dbReference type="Proteomes" id="UP000294830">
    <property type="component" value="Unassembled WGS sequence"/>
</dbReference>
<dbReference type="RefSeq" id="WP_131837634.1">
    <property type="nucleotide sequence ID" value="NZ_SLWB01000001.1"/>
</dbReference>
<protein>
    <submittedName>
        <fullName evidence="12">Zinc protease</fullName>
    </submittedName>
</protein>
<dbReference type="InterPro" id="IPR011249">
    <property type="entry name" value="Metalloenz_LuxS/M16"/>
</dbReference>
<dbReference type="SUPFAM" id="SSF63411">
    <property type="entry name" value="LuxS/MPP-like metallohydrolase"/>
    <property type="match status" value="4"/>
</dbReference>
<comment type="similarity">
    <text evidence="2 8">Belongs to the peptidase M16 family.</text>
</comment>
<keyword evidence="13" id="KW-1185">Reference proteome</keyword>
<feature type="domain" description="Peptidase M16 C-terminal" evidence="11">
    <location>
        <begin position="210"/>
        <end position="393"/>
    </location>
</feature>
<evidence type="ECO:0000256" key="2">
    <source>
        <dbReference type="ARBA" id="ARBA00007261"/>
    </source>
</evidence>
<evidence type="ECO:0000256" key="8">
    <source>
        <dbReference type="RuleBase" id="RU004447"/>
    </source>
</evidence>
<accession>A0A4R2EUQ9</accession>
<gene>
    <name evidence="12" type="ORF">CLV25_10162</name>
</gene>